<feature type="compositionally biased region" description="Basic residues" evidence="6">
    <location>
        <begin position="58"/>
        <end position="72"/>
    </location>
</feature>
<dbReference type="InterPro" id="IPR011322">
    <property type="entry name" value="N-reg_PII-like_a/b"/>
</dbReference>
<keyword evidence="9" id="KW-1185">Reference proteome</keyword>
<reference evidence="8 9" key="1">
    <citation type="journal article" date="2009" name="Science">
        <title>Genome sequence, comparative analysis, and population genetics of the domestic horse.</title>
        <authorList>
            <consortium name="Broad Institute Genome Sequencing Platform"/>
            <consortium name="Broad Institute Whole Genome Assembly Team"/>
            <person name="Wade C.M."/>
            <person name="Giulotto E."/>
            <person name="Sigurdsson S."/>
            <person name="Zoli M."/>
            <person name="Gnerre S."/>
            <person name="Imsland F."/>
            <person name="Lear T.L."/>
            <person name="Adelson D.L."/>
            <person name="Bailey E."/>
            <person name="Bellone R.R."/>
            <person name="Bloecker H."/>
            <person name="Distl O."/>
            <person name="Edgar R.C."/>
            <person name="Garber M."/>
            <person name="Leeb T."/>
            <person name="Mauceli E."/>
            <person name="MacLeod J.N."/>
            <person name="Penedo M.C.T."/>
            <person name="Raison J.M."/>
            <person name="Sharpe T."/>
            <person name="Vogel J."/>
            <person name="Andersson L."/>
            <person name="Antczak D.F."/>
            <person name="Biagi T."/>
            <person name="Binns M.M."/>
            <person name="Chowdhary B.P."/>
            <person name="Coleman S.J."/>
            <person name="Della Valle G."/>
            <person name="Fryc S."/>
            <person name="Guerin G."/>
            <person name="Hasegawa T."/>
            <person name="Hill E.W."/>
            <person name="Jurka J."/>
            <person name="Kiialainen A."/>
            <person name="Lindgren G."/>
            <person name="Liu J."/>
            <person name="Magnani E."/>
            <person name="Mickelson J.R."/>
            <person name="Murray J."/>
            <person name="Nergadze S.G."/>
            <person name="Onofrio R."/>
            <person name="Pedroni S."/>
            <person name="Piras M.F."/>
            <person name="Raudsepp T."/>
            <person name="Rocchi M."/>
            <person name="Roeed K.H."/>
            <person name="Ryder O.A."/>
            <person name="Searle S."/>
            <person name="Skow L."/>
            <person name="Swinburne J.E."/>
            <person name="Syvaenen A.C."/>
            <person name="Tozaki T."/>
            <person name="Valberg S.J."/>
            <person name="Vaudin M."/>
            <person name="White J.R."/>
            <person name="Zody M.C."/>
            <person name="Lander E.S."/>
            <person name="Lindblad-Toh K."/>
        </authorList>
    </citation>
    <scope>NUCLEOTIDE SEQUENCE [LARGE SCALE GENOMIC DNA]</scope>
    <source>
        <strain evidence="8 9">Thoroughbred</strain>
    </source>
</reference>
<evidence type="ECO:0000313" key="8">
    <source>
        <dbReference type="Ensembl" id="ENSECAP00000068147.1"/>
    </source>
</evidence>
<dbReference type="Pfam" id="PF03091">
    <property type="entry name" value="CutA1"/>
    <property type="match status" value="1"/>
</dbReference>
<feature type="transmembrane region" description="Helical" evidence="7">
    <location>
        <begin position="240"/>
        <end position="260"/>
    </location>
</feature>
<dbReference type="GeneTree" id="ENSGT00390000017030"/>
<evidence type="ECO:0000256" key="3">
    <source>
        <dbReference type="ARBA" id="ARBA00022729"/>
    </source>
</evidence>
<evidence type="ECO:0000256" key="2">
    <source>
        <dbReference type="ARBA" id="ARBA00011233"/>
    </source>
</evidence>
<evidence type="ECO:0000256" key="5">
    <source>
        <dbReference type="ARBA" id="ARBA00080516"/>
    </source>
</evidence>
<sequence length="408" mass="44688">PSPKTSIPLDPLPTPTEPSTQPPTHTIPNSKRTRVPPPKAHRRPTSKTPDPEDLGKTVKLRCWRGKRERNRARTTGASHPQPLSRSRSQRRALLLQAPTRRRSRCLRGPVPSRDSGKRRRSSPQPAIGRFRFTRKRACHFCARLQIRLSIGQISPALLPQQEAGQAGPREGRDWLALEARGSPVSTVTWCALFSYHVPAAQVRRGRCSWVWGPFSALRVAFDIQPSSSSIGCMRRGRASAILLGGGAALLLSLLWMPVLLPGASRLLLLPRALLSMASGSPPSQPSQASGSGYVPGSVSAAFVTCPNEKVAKEIARAVVEKHLAACVNLIPKITSIYEWKGKIEEDSEVLMMIKTQSSLVPALTDFVRSVHPYEVAEVIALPVEQGNIPYLNWVRQVTVISDSSTVQP</sequence>
<dbReference type="FunFam" id="3.30.70.120:FF:000005">
    <property type="entry name" value="CUTA isoform 1"/>
    <property type="match status" value="1"/>
</dbReference>
<dbReference type="Proteomes" id="UP000002281">
    <property type="component" value="Chromosome 20"/>
</dbReference>
<comment type="similarity">
    <text evidence="1">Belongs to the CutA family.</text>
</comment>
<proteinExistence type="evidence at protein level"/>
<evidence type="ECO:0000256" key="4">
    <source>
        <dbReference type="ARBA" id="ARBA00068961"/>
    </source>
</evidence>
<reference evidence="8" key="2">
    <citation type="submission" date="2025-08" db="UniProtKB">
        <authorList>
            <consortium name="Ensembl"/>
        </authorList>
    </citation>
    <scope>IDENTIFICATION</scope>
    <source>
        <strain evidence="8">Thoroughbred</strain>
    </source>
</reference>
<dbReference type="GO" id="GO:0008104">
    <property type="term" value="P:intracellular protein localization"/>
    <property type="evidence" value="ECO:0007669"/>
    <property type="project" value="UniProtKB-ARBA"/>
</dbReference>
<dbReference type="SUPFAM" id="SSF54913">
    <property type="entry name" value="GlnB-like"/>
    <property type="match status" value="1"/>
</dbReference>
<name>A0A9L0RZQ3_HORSE</name>
<feature type="compositionally biased region" description="Low complexity" evidence="6">
    <location>
        <begin position="17"/>
        <end position="26"/>
    </location>
</feature>
<evidence type="ECO:0007829" key="10">
    <source>
        <dbReference type="PeptideAtlas" id="A0A9L0RZQ3"/>
    </source>
</evidence>
<dbReference type="GO" id="GO:0010038">
    <property type="term" value="P:response to metal ion"/>
    <property type="evidence" value="ECO:0007669"/>
    <property type="project" value="InterPro"/>
</dbReference>
<keyword evidence="7" id="KW-0812">Transmembrane</keyword>
<feature type="compositionally biased region" description="Low complexity" evidence="6">
    <location>
        <begin position="80"/>
        <end position="98"/>
    </location>
</feature>
<keyword evidence="7" id="KW-1133">Transmembrane helix</keyword>
<evidence type="ECO:0000256" key="6">
    <source>
        <dbReference type="SAM" id="MobiDB-lite"/>
    </source>
</evidence>
<dbReference type="Gene3D" id="3.30.70.120">
    <property type="match status" value="1"/>
</dbReference>
<organism evidence="8 9">
    <name type="scientific">Equus caballus</name>
    <name type="common">Horse</name>
    <dbReference type="NCBI Taxonomy" id="9796"/>
    <lineage>
        <taxon>Eukaryota</taxon>
        <taxon>Metazoa</taxon>
        <taxon>Chordata</taxon>
        <taxon>Craniata</taxon>
        <taxon>Vertebrata</taxon>
        <taxon>Euteleostomi</taxon>
        <taxon>Mammalia</taxon>
        <taxon>Eutheria</taxon>
        <taxon>Laurasiatheria</taxon>
        <taxon>Perissodactyla</taxon>
        <taxon>Equidae</taxon>
        <taxon>Equus</taxon>
    </lineage>
</organism>
<dbReference type="PANTHER" id="PTHR23419">
    <property type="entry name" value="DIVALENT CATION TOLERANCE CUTA-RELATED"/>
    <property type="match status" value="1"/>
</dbReference>
<dbReference type="PANTHER" id="PTHR23419:SF1">
    <property type="entry name" value="PROTEIN CUTA"/>
    <property type="match status" value="1"/>
</dbReference>
<feature type="compositionally biased region" description="Basic residues" evidence="6">
    <location>
        <begin position="31"/>
        <end position="45"/>
    </location>
</feature>
<evidence type="ECO:0000313" key="9">
    <source>
        <dbReference type="Proteomes" id="UP000002281"/>
    </source>
</evidence>
<dbReference type="GO" id="GO:0005507">
    <property type="term" value="F:copper ion binding"/>
    <property type="evidence" value="ECO:0000318"/>
    <property type="project" value="GO_Central"/>
</dbReference>
<reference evidence="8" key="3">
    <citation type="submission" date="2025-09" db="UniProtKB">
        <authorList>
            <consortium name="Ensembl"/>
        </authorList>
    </citation>
    <scope>IDENTIFICATION</scope>
    <source>
        <strain evidence="8">Thoroughbred</strain>
    </source>
</reference>
<dbReference type="InterPro" id="IPR004323">
    <property type="entry name" value="Ion_tolerance_CutA"/>
</dbReference>
<evidence type="ECO:0000256" key="1">
    <source>
        <dbReference type="ARBA" id="ARBA00010169"/>
    </source>
</evidence>
<dbReference type="Ensembl" id="ENSECAT00000085605.1">
    <property type="protein sequence ID" value="ENSECAP00000068147.1"/>
    <property type="gene ID" value="ENSECAG00000016206.4"/>
</dbReference>
<keyword evidence="7" id="KW-0472">Membrane</keyword>
<evidence type="ECO:0000256" key="7">
    <source>
        <dbReference type="SAM" id="Phobius"/>
    </source>
</evidence>
<protein>
    <recommendedName>
        <fullName evidence="4">Protein CutA</fullName>
    </recommendedName>
    <alternativeName>
        <fullName evidence="5">Brain acetylcholinesterase putative membrane anchor</fullName>
    </alternativeName>
</protein>
<accession>A0A9L0RZQ3</accession>
<comment type="subunit">
    <text evidence="2">Homotrimer.</text>
</comment>
<dbReference type="AlphaFoldDB" id="A0A9L0RZQ3"/>
<feature type="region of interest" description="Disordered" evidence="6">
    <location>
        <begin position="1"/>
        <end position="128"/>
    </location>
</feature>
<keyword evidence="10" id="KW-1267">Proteomics identification</keyword>
<keyword evidence="3" id="KW-0732">Signal</keyword>
<dbReference type="InterPro" id="IPR015867">
    <property type="entry name" value="N-reg_PII/ATP_PRibTrfase_C"/>
</dbReference>